<dbReference type="PIRSF" id="PIRSF038130">
    <property type="entry name" value="TF_WRKY_IIc"/>
    <property type="match status" value="1"/>
</dbReference>
<dbReference type="InParanoid" id="A0A6I9T6C8"/>
<dbReference type="GO" id="GO:0043565">
    <property type="term" value="F:sequence-specific DNA binding"/>
    <property type="evidence" value="ECO:0007669"/>
    <property type="project" value="InterPro"/>
</dbReference>
<feature type="compositionally biased region" description="Basic residues" evidence="8">
    <location>
        <begin position="104"/>
        <end position="118"/>
    </location>
</feature>
<sequence>MELLEYGEAEKSSSSLGFMELLSMQDFGPSLFDLLQGTLIPSVQLQVEPLPQDHSPELFLNPPTTPNSSSISSESTAGQNDEQTKEIVDGEEEEEEEEEEENHKTKKLLKPKKTASQKRQREPRFAFMTKSEVDHLEDGYRWRKYGQKAVKNSPFPRSYYRCTSASCNVKKRVERSCNDPSIVVTTYEGQHTHPTPVMPRSPAAVHALPPYSAFSAPDGPSAEMVLSHPQQHFNFSVLLNCGYTHAGPTNNTVSSGGGGGQSLRFCSDQSSALLTDHGLLQDVVPWSATKKEE</sequence>
<evidence type="ECO:0000313" key="11">
    <source>
        <dbReference type="RefSeq" id="XP_011079532.1"/>
    </source>
</evidence>
<dbReference type="InterPro" id="IPR044810">
    <property type="entry name" value="WRKY_plant"/>
</dbReference>
<keyword evidence="6 7" id="KW-0539">Nucleus</keyword>
<feature type="compositionally biased region" description="Low complexity" evidence="8">
    <location>
        <begin position="66"/>
        <end position="76"/>
    </location>
</feature>
<evidence type="ECO:0000256" key="8">
    <source>
        <dbReference type="SAM" id="MobiDB-lite"/>
    </source>
</evidence>
<evidence type="ECO:0000313" key="10">
    <source>
        <dbReference type="Proteomes" id="UP000504604"/>
    </source>
</evidence>
<feature type="region of interest" description="Disordered" evidence="8">
    <location>
        <begin position="53"/>
        <end position="126"/>
    </location>
</feature>
<dbReference type="GO" id="GO:0003700">
    <property type="term" value="F:DNA-binding transcription factor activity"/>
    <property type="evidence" value="ECO:0007669"/>
    <property type="project" value="UniProtKB-UniRule"/>
</dbReference>
<evidence type="ECO:0000259" key="9">
    <source>
        <dbReference type="PROSITE" id="PS50811"/>
    </source>
</evidence>
<dbReference type="InterPro" id="IPR036576">
    <property type="entry name" value="WRKY_dom_sf"/>
</dbReference>
<dbReference type="SMART" id="SM00774">
    <property type="entry name" value="WRKY"/>
    <property type="match status" value="1"/>
</dbReference>
<dbReference type="RefSeq" id="XP_011079532.1">
    <property type="nucleotide sequence ID" value="XM_011081230.2"/>
</dbReference>
<evidence type="ECO:0000256" key="1">
    <source>
        <dbReference type="ARBA" id="ARBA00004123"/>
    </source>
</evidence>
<dbReference type="SUPFAM" id="SSF118290">
    <property type="entry name" value="WRKY DNA-binding domain"/>
    <property type="match status" value="1"/>
</dbReference>
<comment type="similarity">
    <text evidence="2 7">Belongs to the WRKY group II-c family.</text>
</comment>
<dbReference type="PROSITE" id="PS50811">
    <property type="entry name" value="WRKY"/>
    <property type="match status" value="1"/>
</dbReference>
<evidence type="ECO:0000256" key="6">
    <source>
        <dbReference type="ARBA" id="ARBA00023242"/>
    </source>
</evidence>
<protein>
    <recommendedName>
        <fullName evidence="7">WRKY transcription factor</fullName>
    </recommendedName>
</protein>
<dbReference type="FunFam" id="2.20.25.80:FF:000003">
    <property type="entry name" value="WRKY transcription factor 57"/>
    <property type="match status" value="1"/>
</dbReference>
<dbReference type="Gramene" id="SIN_1012631.t">
    <property type="protein sequence ID" value="SIN_1012631.t"/>
    <property type="gene ID" value="SIN_1012631"/>
</dbReference>
<dbReference type="InterPro" id="IPR003657">
    <property type="entry name" value="WRKY_dom"/>
</dbReference>
<dbReference type="AlphaFoldDB" id="A0A6I9T6C8"/>
<keyword evidence="5 7" id="KW-0804">Transcription</keyword>
<gene>
    <name evidence="11" type="primary">LOC105163028</name>
</gene>
<dbReference type="PANTHER" id="PTHR31221:SF289">
    <property type="entry name" value="WRKY TRANSCRIPTION FACTOR 68"/>
    <property type="match status" value="1"/>
</dbReference>
<evidence type="ECO:0000256" key="3">
    <source>
        <dbReference type="ARBA" id="ARBA00023015"/>
    </source>
</evidence>
<proteinExistence type="inferred from homology"/>
<name>A0A6I9T6C8_SESIN</name>
<dbReference type="Gene3D" id="2.20.25.80">
    <property type="entry name" value="WRKY domain"/>
    <property type="match status" value="1"/>
</dbReference>
<dbReference type="Pfam" id="PF03106">
    <property type="entry name" value="WRKY"/>
    <property type="match status" value="1"/>
</dbReference>
<accession>A0A6I9T6C8</accession>
<comment type="subcellular location">
    <subcellularLocation>
        <location evidence="1 7">Nucleus</location>
    </subcellularLocation>
</comment>
<organism evidence="10 11">
    <name type="scientific">Sesamum indicum</name>
    <name type="common">Oriental sesame</name>
    <name type="synonym">Sesamum orientale</name>
    <dbReference type="NCBI Taxonomy" id="4182"/>
    <lineage>
        <taxon>Eukaryota</taxon>
        <taxon>Viridiplantae</taxon>
        <taxon>Streptophyta</taxon>
        <taxon>Embryophyta</taxon>
        <taxon>Tracheophyta</taxon>
        <taxon>Spermatophyta</taxon>
        <taxon>Magnoliopsida</taxon>
        <taxon>eudicotyledons</taxon>
        <taxon>Gunneridae</taxon>
        <taxon>Pentapetalae</taxon>
        <taxon>asterids</taxon>
        <taxon>lamiids</taxon>
        <taxon>Lamiales</taxon>
        <taxon>Pedaliaceae</taxon>
        <taxon>Sesamum</taxon>
    </lineage>
</organism>
<feature type="domain" description="WRKY" evidence="9">
    <location>
        <begin position="131"/>
        <end position="196"/>
    </location>
</feature>
<dbReference type="InterPro" id="IPR017396">
    <property type="entry name" value="TF_WRKY_IIc"/>
</dbReference>
<dbReference type="KEGG" id="sind:105163028"/>
<keyword evidence="10" id="KW-1185">Reference proteome</keyword>
<feature type="compositionally biased region" description="Acidic residues" evidence="8">
    <location>
        <begin position="89"/>
        <end position="100"/>
    </location>
</feature>
<evidence type="ECO:0000256" key="4">
    <source>
        <dbReference type="ARBA" id="ARBA00023125"/>
    </source>
</evidence>
<dbReference type="Proteomes" id="UP000504604">
    <property type="component" value="Linkage group LG6"/>
</dbReference>
<keyword evidence="4 7" id="KW-0238">DNA-binding</keyword>
<evidence type="ECO:0000256" key="2">
    <source>
        <dbReference type="ARBA" id="ARBA00008964"/>
    </source>
</evidence>
<evidence type="ECO:0000256" key="5">
    <source>
        <dbReference type="ARBA" id="ARBA00023163"/>
    </source>
</evidence>
<evidence type="ECO:0000256" key="7">
    <source>
        <dbReference type="PIRNR" id="PIRNR038130"/>
    </source>
</evidence>
<dbReference type="OrthoDB" id="1927637at2759"/>
<dbReference type="PANTHER" id="PTHR31221">
    <property type="entry name" value="WRKY TRANSCRIPTION FACTOR PROTEIN 1-RELATED"/>
    <property type="match status" value="1"/>
</dbReference>
<dbReference type="GO" id="GO:0005634">
    <property type="term" value="C:nucleus"/>
    <property type="evidence" value="ECO:0007669"/>
    <property type="project" value="UniProtKB-SubCell"/>
</dbReference>
<reference evidence="11" key="1">
    <citation type="submission" date="2025-08" db="UniProtKB">
        <authorList>
            <consortium name="RefSeq"/>
        </authorList>
    </citation>
    <scope>IDENTIFICATION</scope>
</reference>
<keyword evidence="3 7" id="KW-0805">Transcription regulation</keyword>
<dbReference type="GeneID" id="105163028"/>